<evidence type="ECO:0000313" key="3">
    <source>
        <dbReference type="EMBL" id="KWX19568.1"/>
    </source>
</evidence>
<keyword evidence="2" id="KW-0472">Membrane</keyword>
<comment type="caution">
    <text evidence="3">The sequence shown here is derived from an EMBL/GenBank/DDBJ whole genome shotgun (WGS) entry which is preliminary data.</text>
</comment>
<feature type="region of interest" description="Disordered" evidence="1">
    <location>
        <begin position="91"/>
        <end position="124"/>
    </location>
</feature>
<evidence type="ECO:0000256" key="2">
    <source>
        <dbReference type="SAM" id="Phobius"/>
    </source>
</evidence>
<dbReference type="AlphaFoldDB" id="A0A132PB74"/>
<protein>
    <submittedName>
        <fullName evidence="3">Uncharacterized protein</fullName>
    </submittedName>
</protein>
<gene>
    <name evidence="3" type="ORF">AFM11_35100</name>
</gene>
<dbReference type="Proteomes" id="UP000070612">
    <property type="component" value="Unassembled WGS sequence"/>
</dbReference>
<proteinExistence type="predicted"/>
<accession>A0A132PB74</accession>
<organism evidence="3 4">
    <name type="scientific">Mycolicibacterium wolinskyi</name>
    <dbReference type="NCBI Taxonomy" id="59750"/>
    <lineage>
        <taxon>Bacteria</taxon>
        <taxon>Bacillati</taxon>
        <taxon>Actinomycetota</taxon>
        <taxon>Actinomycetes</taxon>
        <taxon>Mycobacteriales</taxon>
        <taxon>Mycobacteriaceae</taxon>
        <taxon>Mycolicibacterium</taxon>
    </lineage>
</organism>
<feature type="transmembrane region" description="Helical" evidence="2">
    <location>
        <begin position="28"/>
        <end position="46"/>
    </location>
</feature>
<reference evidence="3 4" key="1">
    <citation type="submission" date="2015-07" db="EMBL/GenBank/DDBJ databases">
        <title>A draft genome sequence of Mycobacterium wolinskyi.</title>
        <authorList>
            <person name="de Man T.J."/>
            <person name="Perry K.A."/>
            <person name="Coulliette A.D."/>
            <person name="Jensen B."/>
            <person name="Toney N.C."/>
            <person name="Limbago B.M."/>
            <person name="Noble-Wang J."/>
        </authorList>
    </citation>
    <scope>NUCLEOTIDE SEQUENCE [LARGE SCALE GENOMIC DNA]</scope>
    <source>
        <strain evidence="3 4">CDC_01</strain>
    </source>
</reference>
<evidence type="ECO:0000313" key="4">
    <source>
        <dbReference type="Proteomes" id="UP000070612"/>
    </source>
</evidence>
<evidence type="ECO:0000256" key="1">
    <source>
        <dbReference type="SAM" id="MobiDB-lite"/>
    </source>
</evidence>
<sequence>MKVLLALVGMGCVMATLAVLVVVDLVVRYWPIVVLAATAWVAIRWWRTRATSGSSTPTADYRMVAPVVPASVPPVPCRVVAAAEEPLVIGDETGLRPPAPSQSLGWSMPATERASVGDRAVVRR</sequence>
<dbReference type="RefSeq" id="WP_067859653.1">
    <property type="nucleotide sequence ID" value="NZ_LGTW01000041.1"/>
</dbReference>
<dbReference type="PATRIC" id="fig|59750.3.peg.5748"/>
<dbReference type="EMBL" id="LGTW01000041">
    <property type="protein sequence ID" value="KWX19568.1"/>
    <property type="molecule type" value="Genomic_DNA"/>
</dbReference>
<keyword evidence="2" id="KW-1133">Transmembrane helix</keyword>
<keyword evidence="2" id="KW-0812">Transmembrane</keyword>
<keyword evidence="4" id="KW-1185">Reference proteome</keyword>
<name>A0A132PB74_9MYCO</name>